<comment type="caution">
    <text evidence="2">The sequence shown here is derived from an EMBL/GenBank/DDBJ whole genome shotgun (WGS) entry which is preliminary data.</text>
</comment>
<sequence length="290" mass="31246">MATDCTAEPDMEAAKEGESAPDPPAGLIGPAEQASSSEGQGDGGEPLAKVARLANDEGSPRLLAADLAERLEGCEAPAAPDRPATSDLPATPDLPVTSDLGSPPRDAGGQSAEAEEETQGDREAEYCPDHLEPDTRSEAETVLGREHEAPQCTESDTVYYQAGYDFTQQPQLLSGAWKEYTGVAENFLKGCKWAPDGSCILTNSADNTLRIYNLPSELYNREWDDLPEMSVLRQLVVTVVCDSPRAAEPLAFADRRLRAEAASVEEKDRRFTQIHVQGESRQQQLADDGI</sequence>
<dbReference type="Proteomes" id="UP000288216">
    <property type="component" value="Unassembled WGS sequence"/>
</dbReference>
<dbReference type="InterPro" id="IPR051150">
    <property type="entry name" value="SWT21/TCAB1_mRNA_Telomere"/>
</dbReference>
<dbReference type="AlphaFoldDB" id="A0A401NUX8"/>
<dbReference type="EMBL" id="BFAA01006799">
    <property type="protein sequence ID" value="GCB64688.1"/>
    <property type="molecule type" value="Genomic_DNA"/>
</dbReference>
<feature type="region of interest" description="Disordered" evidence="1">
    <location>
        <begin position="1"/>
        <end position="135"/>
    </location>
</feature>
<feature type="compositionally biased region" description="Basic and acidic residues" evidence="1">
    <location>
        <begin position="119"/>
        <end position="135"/>
    </location>
</feature>
<dbReference type="GO" id="GO:0030576">
    <property type="term" value="P:Cajal body organization"/>
    <property type="evidence" value="ECO:0007669"/>
    <property type="project" value="TreeGrafter"/>
</dbReference>
<protein>
    <submittedName>
        <fullName evidence="2">Uncharacterized protein</fullName>
    </submittedName>
</protein>
<dbReference type="STRING" id="75743.A0A401NUX8"/>
<dbReference type="GO" id="GO:0003723">
    <property type="term" value="F:RNA binding"/>
    <property type="evidence" value="ECO:0007669"/>
    <property type="project" value="TreeGrafter"/>
</dbReference>
<dbReference type="PANTHER" id="PTHR13211:SF0">
    <property type="entry name" value="TELOMERASE CAJAL BODY PROTEIN 1"/>
    <property type="match status" value="1"/>
</dbReference>
<accession>A0A401NUX8</accession>
<name>A0A401NUX8_SCYTO</name>
<gene>
    <name evidence="2" type="ORF">scyTo_0013373</name>
</gene>
<evidence type="ECO:0000313" key="2">
    <source>
        <dbReference type="EMBL" id="GCB64688.1"/>
    </source>
</evidence>
<reference evidence="2 3" key="1">
    <citation type="journal article" date="2018" name="Nat. Ecol. Evol.">
        <title>Shark genomes provide insights into elasmobranch evolution and the origin of vertebrates.</title>
        <authorList>
            <person name="Hara Y"/>
            <person name="Yamaguchi K"/>
            <person name="Onimaru K"/>
            <person name="Kadota M"/>
            <person name="Koyanagi M"/>
            <person name="Keeley SD"/>
            <person name="Tatsumi K"/>
            <person name="Tanaka K"/>
            <person name="Motone F"/>
            <person name="Kageyama Y"/>
            <person name="Nozu R"/>
            <person name="Adachi N"/>
            <person name="Nishimura O"/>
            <person name="Nakagawa R"/>
            <person name="Tanegashima C"/>
            <person name="Kiyatake I"/>
            <person name="Matsumoto R"/>
            <person name="Murakumo K"/>
            <person name="Nishida K"/>
            <person name="Terakita A"/>
            <person name="Kuratani S"/>
            <person name="Sato K"/>
            <person name="Hyodo S Kuraku.S."/>
        </authorList>
    </citation>
    <scope>NUCLEOTIDE SEQUENCE [LARGE SCALE GENOMIC DNA]</scope>
</reference>
<evidence type="ECO:0000256" key="1">
    <source>
        <dbReference type="SAM" id="MobiDB-lite"/>
    </source>
</evidence>
<dbReference type="OrthoDB" id="239865at2759"/>
<evidence type="ECO:0000313" key="3">
    <source>
        <dbReference type="Proteomes" id="UP000288216"/>
    </source>
</evidence>
<dbReference type="GO" id="GO:0015030">
    <property type="term" value="C:Cajal body"/>
    <property type="evidence" value="ECO:0007669"/>
    <property type="project" value="TreeGrafter"/>
</dbReference>
<proteinExistence type="predicted"/>
<keyword evidence="3" id="KW-1185">Reference proteome</keyword>
<organism evidence="2 3">
    <name type="scientific">Scyliorhinus torazame</name>
    <name type="common">Cloudy catshark</name>
    <name type="synonym">Catulus torazame</name>
    <dbReference type="NCBI Taxonomy" id="75743"/>
    <lineage>
        <taxon>Eukaryota</taxon>
        <taxon>Metazoa</taxon>
        <taxon>Chordata</taxon>
        <taxon>Craniata</taxon>
        <taxon>Vertebrata</taxon>
        <taxon>Chondrichthyes</taxon>
        <taxon>Elasmobranchii</taxon>
        <taxon>Galeomorphii</taxon>
        <taxon>Galeoidea</taxon>
        <taxon>Carcharhiniformes</taxon>
        <taxon>Scyliorhinidae</taxon>
        <taxon>Scyliorhinus</taxon>
    </lineage>
</organism>
<dbReference type="PANTHER" id="PTHR13211">
    <property type="entry name" value="TELOMERASE CAJAL BODY PROTEIN 1"/>
    <property type="match status" value="1"/>
</dbReference>